<feature type="domain" description="ABC transmembrane type-1" evidence="8">
    <location>
        <begin position="68"/>
        <end position="283"/>
    </location>
</feature>
<dbReference type="CDD" id="cd06261">
    <property type="entry name" value="TM_PBP2"/>
    <property type="match status" value="1"/>
</dbReference>
<feature type="transmembrane region" description="Helical" evidence="7">
    <location>
        <begin position="73"/>
        <end position="93"/>
    </location>
</feature>
<dbReference type="Gene3D" id="1.10.3720.10">
    <property type="entry name" value="MetI-like"/>
    <property type="match status" value="1"/>
</dbReference>
<evidence type="ECO:0000256" key="4">
    <source>
        <dbReference type="ARBA" id="ARBA00022692"/>
    </source>
</evidence>
<comment type="subcellular location">
    <subcellularLocation>
        <location evidence="1 7">Cell membrane</location>
        <topology evidence="1 7">Multi-pass membrane protein</topology>
    </subcellularLocation>
</comment>
<evidence type="ECO:0000256" key="1">
    <source>
        <dbReference type="ARBA" id="ARBA00004651"/>
    </source>
</evidence>
<keyword evidence="10" id="KW-1185">Reference proteome</keyword>
<evidence type="ECO:0000313" key="10">
    <source>
        <dbReference type="Proteomes" id="UP001596150"/>
    </source>
</evidence>
<evidence type="ECO:0000256" key="6">
    <source>
        <dbReference type="ARBA" id="ARBA00023136"/>
    </source>
</evidence>
<dbReference type="Pfam" id="PF00528">
    <property type="entry name" value="BPD_transp_1"/>
    <property type="match status" value="1"/>
</dbReference>
<comment type="similarity">
    <text evidence="7">Belongs to the binding-protein-dependent transport system permease family.</text>
</comment>
<dbReference type="InterPro" id="IPR000515">
    <property type="entry name" value="MetI-like"/>
</dbReference>
<accession>A0ABW0PYF5</accession>
<evidence type="ECO:0000256" key="2">
    <source>
        <dbReference type="ARBA" id="ARBA00022448"/>
    </source>
</evidence>
<dbReference type="InterPro" id="IPR035906">
    <property type="entry name" value="MetI-like_sf"/>
</dbReference>
<keyword evidence="3" id="KW-1003">Cell membrane</keyword>
<protein>
    <submittedName>
        <fullName evidence="9">Carbohydrate ABC transporter permease</fullName>
    </submittedName>
</protein>
<feature type="transmembrane region" description="Helical" evidence="7">
    <location>
        <begin position="203"/>
        <end position="223"/>
    </location>
</feature>
<feature type="transmembrane region" description="Helical" evidence="7">
    <location>
        <begin position="159"/>
        <end position="183"/>
    </location>
</feature>
<evidence type="ECO:0000259" key="8">
    <source>
        <dbReference type="PROSITE" id="PS50928"/>
    </source>
</evidence>
<dbReference type="PANTHER" id="PTHR30193:SF41">
    <property type="entry name" value="DIACETYLCHITOBIOSE UPTAKE SYSTEM PERMEASE PROTEIN NGCF"/>
    <property type="match status" value="1"/>
</dbReference>
<feature type="transmembrane region" description="Helical" evidence="7">
    <location>
        <begin position="99"/>
        <end position="123"/>
    </location>
</feature>
<reference evidence="10" key="1">
    <citation type="journal article" date="2019" name="Int. J. Syst. Evol. Microbiol.">
        <title>The Global Catalogue of Microorganisms (GCM) 10K type strain sequencing project: providing services to taxonomists for standard genome sequencing and annotation.</title>
        <authorList>
            <consortium name="The Broad Institute Genomics Platform"/>
            <consortium name="The Broad Institute Genome Sequencing Center for Infectious Disease"/>
            <person name="Wu L."/>
            <person name="Ma J."/>
        </authorList>
    </citation>
    <scope>NUCLEOTIDE SEQUENCE [LARGE SCALE GENOMIC DNA]</scope>
    <source>
        <strain evidence="10">KACC 12633</strain>
    </source>
</reference>
<name>A0ABW0PYF5_9HYPH</name>
<evidence type="ECO:0000256" key="3">
    <source>
        <dbReference type="ARBA" id="ARBA00022475"/>
    </source>
</evidence>
<keyword evidence="4 7" id="KW-0812">Transmembrane</keyword>
<organism evidence="9 10">
    <name type="scientific">Kaistia terrae</name>
    <dbReference type="NCBI Taxonomy" id="537017"/>
    <lineage>
        <taxon>Bacteria</taxon>
        <taxon>Pseudomonadati</taxon>
        <taxon>Pseudomonadota</taxon>
        <taxon>Alphaproteobacteria</taxon>
        <taxon>Hyphomicrobiales</taxon>
        <taxon>Kaistiaceae</taxon>
        <taxon>Kaistia</taxon>
    </lineage>
</organism>
<feature type="transmembrane region" description="Helical" evidence="7">
    <location>
        <begin position="9"/>
        <end position="28"/>
    </location>
</feature>
<feature type="transmembrane region" description="Helical" evidence="7">
    <location>
        <begin position="263"/>
        <end position="285"/>
    </location>
</feature>
<dbReference type="SUPFAM" id="SSF161098">
    <property type="entry name" value="MetI-like"/>
    <property type="match status" value="1"/>
</dbReference>
<sequence>MHTKSRDNWVAAAFVAPFVIAYLVLFLYPTVRMIFLTFTDAPLIGTGGWVGFKNYLRLFNDKAYINAFWNTGYFVLLTVIPNTLLGLVFAMMVNRQKGYVQSLILAAFFLPYILPVSVVFRIWEWIMDYQFGIAQYALDAFYGERVAVFRNKAWAMPMIAFVTIWWTIGFNVLLFIAGLRNISQDMYDASALDGANRWKQFRFITWPLIWPVTALVLTIQLILQLKIFDQLYLLTLGGNVNNTMVLVQYIYKQAFQLNKGGYGATVAFSLFMIIVVVSVLQYQVLRAKPR</sequence>
<gene>
    <name evidence="9" type="ORF">ACFPP9_17885</name>
</gene>
<dbReference type="EMBL" id="JBHSML010000011">
    <property type="protein sequence ID" value="MFC5517655.1"/>
    <property type="molecule type" value="Genomic_DNA"/>
</dbReference>
<dbReference type="RefSeq" id="WP_266345651.1">
    <property type="nucleotide sequence ID" value="NZ_JAPKNH010000010.1"/>
</dbReference>
<keyword evidence="2 7" id="KW-0813">Transport</keyword>
<proteinExistence type="inferred from homology"/>
<keyword evidence="5 7" id="KW-1133">Transmembrane helix</keyword>
<evidence type="ECO:0000313" key="9">
    <source>
        <dbReference type="EMBL" id="MFC5517655.1"/>
    </source>
</evidence>
<dbReference type="InterPro" id="IPR051393">
    <property type="entry name" value="ABC_transporter_permease"/>
</dbReference>
<comment type="caution">
    <text evidence="9">The sequence shown here is derived from an EMBL/GenBank/DDBJ whole genome shotgun (WGS) entry which is preliminary data.</text>
</comment>
<evidence type="ECO:0000256" key="5">
    <source>
        <dbReference type="ARBA" id="ARBA00022989"/>
    </source>
</evidence>
<dbReference type="Proteomes" id="UP001596150">
    <property type="component" value="Unassembled WGS sequence"/>
</dbReference>
<keyword evidence="6 7" id="KW-0472">Membrane</keyword>
<dbReference type="PANTHER" id="PTHR30193">
    <property type="entry name" value="ABC TRANSPORTER PERMEASE PROTEIN"/>
    <property type="match status" value="1"/>
</dbReference>
<dbReference type="PROSITE" id="PS50928">
    <property type="entry name" value="ABC_TM1"/>
    <property type="match status" value="1"/>
</dbReference>
<evidence type="ECO:0000256" key="7">
    <source>
        <dbReference type="RuleBase" id="RU363032"/>
    </source>
</evidence>